<evidence type="ECO:0000313" key="8">
    <source>
        <dbReference type="Proteomes" id="UP001149140"/>
    </source>
</evidence>
<evidence type="ECO:0000256" key="1">
    <source>
        <dbReference type="ARBA" id="ARBA00007401"/>
    </source>
</evidence>
<keyword evidence="3" id="KW-0326">Glycosidase</keyword>
<evidence type="ECO:0000259" key="5">
    <source>
        <dbReference type="Pfam" id="PF02836"/>
    </source>
</evidence>
<comment type="similarity">
    <text evidence="1">Belongs to the glycosyl hydrolase 2 family.</text>
</comment>
<dbReference type="Pfam" id="PF02836">
    <property type="entry name" value="Glyco_hydro_2_C"/>
    <property type="match status" value="1"/>
</dbReference>
<dbReference type="GO" id="GO:0004553">
    <property type="term" value="F:hydrolase activity, hydrolyzing O-glycosyl compounds"/>
    <property type="evidence" value="ECO:0007669"/>
    <property type="project" value="InterPro"/>
</dbReference>
<keyword evidence="8" id="KW-1185">Reference proteome</keyword>
<dbReference type="EMBL" id="JAPDOD010000039">
    <property type="protein sequence ID" value="MDA0164910.1"/>
    <property type="molecule type" value="Genomic_DNA"/>
</dbReference>
<feature type="domain" description="Exo-beta-D-glucosaminidase Ig-fold" evidence="6">
    <location>
        <begin position="862"/>
        <end position="961"/>
    </location>
</feature>
<dbReference type="InterPro" id="IPR013783">
    <property type="entry name" value="Ig-like_fold"/>
</dbReference>
<dbReference type="GO" id="GO:0005975">
    <property type="term" value="P:carbohydrate metabolic process"/>
    <property type="evidence" value="ECO:0007669"/>
    <property type="project" value="InterPro"/>
</dbReference>
<evidence type="ECO:0008006" key="9">
    <source>
        <dbReference type="Google" id="ProtNLM"/>
    </source>
</evidence>
<reference evidence="7" key="1">
    <citation type="submission" date="2022-10" db="EMBL/GenBank/DDBJ databases">
        <title>The WGS of Solirubrobacter ginsenosidimutans DSM 21036.</title>
        <authorList>
            <person name="Jiang Z."/>
        </authorList>
    </citation>
    <scope>NUCLEOTIDE SEQUENCE</scope>
    <source>
        <strain evidence="7">DSM 21036</strain>
    </source>
</reference>
<evidence type="ECO:0000313" key="7">
    <source>
        <dbReference type="EMBL" id="MDA0164910.1"/>
    </source>
</evidence>
<accession>A0A9X3S2T3</accession>
<dbReference type="Pfam" id="PF00703">
    <property type="entry name" value="Glyco_hydro_2"/>
    <property type="match status" value="1"/>
</dbReference>
<comment type="caution">
    <text evidence="7">The sequence shown here is derived from an EMBL/GenBank/DDBJ whole genome shotgun (WGS) entry which is preliminary data.</text>
</comment>
<dbReference type="PANTHER" id="PTHR43536:SF1">
    <property type="entry name" value="MANNOSYLGLYCOPROTEIN ENDO-BETA-MANNOSIDASE"/>
    <property type="match status" value="1"/>
</dbReference>
<dbReference type="InterPro" id="IPR041351">
    <property type="entry name" value="Ig_GlcNase"/>
</dbReference>
<dbReference type="Gene3D" id="2.60.40.10">
    <property type="entry name" value="Immunoglobulins"/>
    <property type="match status" value="3"/>
</dbReference>
<dbReference type="InterPro" id="IPR036156">
    <property type="entry name" value="Beta-gal/glucu_dom_sf"/>
</dbReference>
<dbReference type="SUPFAM" id="SSF51445">
    <property type="entry name" value="(Trans)glycosidases"/>
    <property type="match status" value="1"/>
</dbReference>
<organism evidence="7 8">
    <name type="scientific">Solirubrobacter ginsenosidimutans</name>
    <dbReference type="NCBI Taxonomy" id="490573"/>
    <lineage>
        <taxon>Bacteria</taxon>
        <taxon>Bacillati</taxon>
        <taxon>Actinomycetota</taxon>
        <taxon>Thermoleophilia</taxon>
        <taxon>Solirubrobacterales</taxon>
        <taxon>Solirubrobacteraceae</taxon>
        <taxon>Solirubrobacter</taxon>
    </lineage>
</organism>
<dbReference type="Gene3D" id="3.20.20.80">
    <property type="entry name" value="Glycosidases"/>
    <property type="match status" value="1"/>
</dbReference>
<dbReference type="InterPro" id="IPR017853">
    <property type="entry name" value="GH"/>
</dbReference>
<evidence type="ECO:0000259" key="6">
    <source>
        <dbReference type="Pfam" id="PF18368"/>
    </source>
</evidence>
<keyword evidence="2" id="KW-0378">Hydrolase</keyword>
<feature type="domain" description="Glycoside hydrolase family 2 catalytic" evidence="5">
    <location>
        <begin position="356"/>
        <end position="489"/>
    </location>
</feature>
<feature type="domain" description="Glycoside hydrolase family 2 immunoglobulin-like beta-sandwich" evidence="4">
    <location>
        <begin position="224"/>
        <end position="336"/>
    </location>
</feature>
<dbReference type="Gene3D" id="2.60.120.260">
    <property type="entry name" value="Galactose-binding domain-like"/>
    <property type="match status" value="1"/>
</dbReference>
<dbReference type="Proteomes" id="UP001149140">
    <property type="component" value="Unassembled WGS sequence"/>
</dbReference>
<dbReference type="Pfam" id="PF18368">
    <property type="entry name" value="Ig_GlcNase"/>
    <property type="match status" value="1"/>
</dbReference>
<evidence type="ECO:0000259" key="4">
    <source>
        <dbReference type="Pfam" id="PF00703"/>
    </source>
</evidence>
<evidence type="ECO:0000256" key="3">
    <source>
        <dbReference type="ARBA" id="ARBA00023295"/>
    </source>
</evidence>
<dbReference type="InterPro" id="IPR006102">
    <property type="entry name" value="Ig-like_GH2"/>
</dbReference>
<dbReference type="PANTHER" id="PTHR43536">
    <property type="entry name" value="MANNOSYLGLYCOPROTEIN ENDO-BETA-MANNOSIDASE"/>
    <property type="match status" value="1"/>
</dbReference>
<gene>
    <name evidence="7" type="ORF">OM076_31865</name>
</gene>
<protein>
    <recommendedName>
        <fullName evidence="9">Exo-1,4-beta-D-glucosaminidase</fullName>
    </recommendedName>
</protein>
<dbReference type="AlphaFoldDB" id="A0A9X3S2T3"/>
<dbReference type="InterPro" id="IPR043534">
    <property type="entry name" value="EBDG/EBM"/>
</dbReference>
<proteinExistence type="inferred from homology"/>
<sequence length="1138" mass="121301">MAVATGCACAILTPAAMGDMTDLAPNWQVSSSVSVTDTGGGLSQAGFDTTAWLKVKTNDANAVGSEVAAEIQNVAADSQCGDNNIFFGENITACQGAQPGAHDAPLAASRYAVPWWFRTEFTPDLKAGQSAELQIRGIMGKADLWVNGTQVSTQAVLQGSEPEYDFDITSLIKPGANAIALKLYANNPGAMLNQDFNDWTQAARDQNTGLKYPVRLHVSNTLALSDAHVNQANADDLSSTDLTLKGTVKNTSASAQTGDVDATITDPNGANPINVHQTVSLAAGESKTVTFDPVHIANPKLWWPYQMGDQPLYKFTMKTSQTGVTSDTAARTFGIRTIKTFLSAKGTKAYNGSRWFSINGKPFVFRGGGMMDSDMFLRFSKTRLDHEVSLIKAMGLNGLRLEGDDQPDVFYDEMDKQGLLVYGGFLCCNYWEEPNSWTAKDLDVNYNTALTLGRQQRNHPSVIFYSWSDNTPGAAQEQGVIKGMKDADFDIPLTASAEYKSTTTLGPSGMKEGPYNWFPPSYTYSLNCSGSTGANPCTSGSFVNRGGAWGFETEASPGSTVPTLDSLNRFMPAAAQQQMVTSPNLRLFNSGRGGQDSGTSYSSFQHIGVQATAICRRYGTWTATPVTCPTNPPGATGLYANSPNITDFVKKGIALNYESVRAQFESYIDHSTRTDSPSTGIVYWMMNKPMPSLLWNLYNHDYDQAGPYFGAKKANTPLHVYYSYAAPESDPGNRMVNVANLTGSTQAGLTVNARTYDMTGKLLDSKDAWNITLPSQGVMNQLFQIPNPTLPDVNGVPQKTYFLELQLKRGKTVVDRNVYWLSTVNDVPAYTGNAYPNLTTYGDLRNLQTPQQDPINGLLSKTTLAACATTHAQSGLPDGQDTATDVRLTNQSSTVAFLARVDVRKGSGTTPATGDNQLRPANYSDNYVTLWPGQSQTITETYKASDLGGSGSVVSVTGHNVDTFNIASNAGCSPQSGVEDLGLADGDVPLGGATPGQANTPEAMAAARAAVVVGKRTDVDGSAGGTVPATLALTVSGPATFGAFTPGVAKDYTATTLANVISTAGDAALTVSDPGHLMNGTFSLPDPLQVLFSKSTWSAPVSNDAVTITFKQHINANDALRTGAYSKTLTFTLSTTTP</sequence>
<dbReference type="InterPro" id="IPR006103">
    <property type="entry name" value="Glyco_hydro_2_cat"/>
</dbReference>
<evidence type="ECO:0000256" key="2">
    <source>
        <dbReference type="ARBA" id="ARBA00022801"/>
    </source>
</evidence>
<dbReference type="SUPFAM" id="SSF49785">
    <property type="entry name" value="Galactose-binding domain-like"/>
    <property type="match status" value="1"/>
</dbReference>
<name>A0A9X3S2T3_9ACTN</name>
<dbReference type="SUPFAM" id="SSF49303">
    <property type="entry name" value="beta-Galactosidase/glucuronidase domain"/>
    <property type="match status" value="3"/>
</dbReference>
<dbReference type="InterPro" id="IPR008979">
    <property type="entry name" value="Galactose-bd-like_sf"/>
</dbReference>